<organism evidence="2 3">
    <name type="scientific">Lacticaseibacillus saniviri JCM 17471 = DSM 24301</name>
    <dbReference type="NCBI Taxonomy" id="1293598"/>
    <lineage>
        <taxon>Bacteria</taxon>
        <taxon>Bacillati</taxon>
        <taxon>Bacillota</taxon>
        <taxon>Bacilli</taxon>
        <taxon>Lactobacillales</taxon>
        <taxon>Lactobacillaceae</taxon>
        <taxon>Lacticaseibacillus</taxon>
    </lineage>
</organism>
<comment type="caution">
    <text evidence="2">The sequence shown here is derived from an EMBL/GenBank/DDBJ whole genome shotgun (WGS) entry which is preliminary data.</text>
</comment>
<dbReference type="PANTHER" id="PTHR30383">
    <property type="entry name" value="THIOESTERASE 1/PROTEASE 1/LYSOPHOSPHOLIPASE L1"/>
    <property type="match status" value="1"/>
</dbReference>
<dbReference type="PATRIC" id="fig|1293598.4.peg.1465"/>
<dbReference type="GO" id="GO:0004622">
    <property type="term" value="F:phosphatidylcholine lysophospholipase activity"/>
    <property type="evidence" value="ECO:0007669"/>
    <property type="project" value="TreeGrafter"/>
</dbReference>
<dbReference type="InterPro" id="IPR051532">
    <property type="entry name" value="Ester_Hydrolysis_Enzymes"/>
</dbReference>
<evidence type="ECO:0000259" key="1">
    <source>
        <dbReference type="Pfam" id="PF13472"/>
    </source>
</evidence>
<dbReference type="InterPro" id="IPR013830">
    <property type="entry name" value="SGNH_hydro"/>
</dbReference>
<name>A0A0R2N2L0_9LACO</name>
<protein>
    <submittedName>
        <fullName evidence="2">Lipase acylhydrolase</fullName>
    </submittedName>
</protein>
<dbReference type="CDD" id="cd04506">
    <property type="entry name" value="SGNH_hydrolase_YpmR_like"/>
    <property type="match status" value="1"/>
</dbReference>
<evidence type="ECO:0000313" key="3">
    <source>
        <dbReference type="Proteomes" id="UP000050969"/>
    </source>
</evidence>
<dbReference type="Pfam" id="PF13472">
    <property type="entry name" value="Lipase_GDSL_2"/>
    <property type="match status" value="1"/>
</dbReference>
<evidence type="ECO:0000313" key="2">
    <source>
        <dbReference type="EMBL" id="KRO18269.1"/>
    </source>
</evidence>
<dbReference type="Proteomes" id="UP000050969">
    <property type="component" value="Unassembled WGS sequence"/>
</dbReference>
<dbReference type="RefSeq" id="WP_056992095.1">
    <property type="nucleotide sequence ID" value="NZ_JQCE01000005.1"/>
</dbReference>
<sequence>MTIKKAFRSIGIVALVAISAFLILCFAVPSAKSVINQKTQTVKDIKIVGLGDSLTEGVGDETKQGGYLPLIKGDLEATNRYRVTTQNFGVSGNTSQQILSRLDKQAKIKSGLKSADVITVTVGGNDLMAILQKHFFNLSEKNIQTGITQFQTRLNKLLTQIRAQNPDAPIYLLGIYNPFYVYFPEVTALSTTVTRFNKASQTTIKRYSRVYYVDIDSVLSKGTTPATKKQKQKVASDLADNPLIFDQDHFHPNNAGYAQMTKQLYNEMIKTESKWGK</sequence>
<proteinExistence type="predicted"/>
<gene>
    <name evidence="2" type="ORF">IV56_GL001400</name>
</gene>
<dbReference type="PANTHER" id="PTHR30383:SF27">
    <property type="entry name" value="SPORE GERMINATION LIPASE LIPC"/>
    <property type="match status" value="1"/>
</dbReference>
<dbReference type="AlphaFoldDB" id="A0A0R2N2L0"/>
<accession>A0A0R2N2L0</accession>
<keyword evidence="2" id="KW-0378">Hydrolase</keyword>
<keyword evidence="3" id="KW-1185">Reference proteome</keyword>
<feature type="domain" description="SGNH hydrolase-type esterase" evidence="1">
    <location>
        <begin position="50"/>
        <end position="258"/>
    </location>
</feature>
<dbReference type="InterPro" id="IPR036514">
    <property type="entry name" value="SGNH_hydro_sf"/>
</dbReference>
<dbReference type="SUPFAM" id="SSF52266">
    <property type="entry name" value="SGNH hydrolase"/>
    <property type="match status" value="1"/>
</dbReference>
<reference evidence="2 3" key="1">
    <citation type="journal article" date="2015" name="Genome Announc.">
        <title>Expanding the biotechnology potential of lactobacilli through comparative genomics of 213 strains and associated genera.</title>
        <authorList>
            <person name="Sun Z."/>
            <person name="Harris H.M."/>
            <person name="McCann A."/>
            <person name="Guo C."/>
            <person name="Argimon S."/>
            <person name="Zhang W."/>
            <person name="Yang X."/>
            <person name="Jeffery I.B."/>
            <person name="Cooney J.C."/>
            <person name="Kagawa T.F."/>
            <person name="Liu W."/>
            <person name="Song Y."/>
            <person name="Salvetti E."/>
            <person name="Wrobel A."/>
            <person name="Rasinkangas P."/>
            <person name="Parkhill J."/>
            <person name="Rea M.C."/>
            <person name="O'Sullivan O."/>
            <person name="Ritari J."/>
            <person name="Douillard F.P."/>
            <person name="Paul Ross R."/>
            <person name="Yang R."/>
            <person name="Briner A.E."/>
            <person name="Felis G.E."/>
            <person name="de Vos W.M."/>
            <person name="Barrangou R."/>
            <person name="Klaenhammer T.R."/>
            <person name="Caufield P.W."/>
            <person name="Cui Y."/>
            <person name="Zhang H."/>
            <person name="O'Toole P.W."/>
        </authorList>
    </citation>
    <scope>NUCLEOTIDE SEQUENCE [LARGE SCALE GENOMIC DNA]</scope>
    <source>
        <strain evidence="2 3">DSM 24301</strain>
    </source>
</reference>
<dbReference type="EMBL" id="JQCE01000005">
    <property type="protein sequence ID" value="KRO18269.1"/>
    <property type="molecule type" value="Genomic_DNA"/>
</dbReference>
<dbReference type="Gene3D" id="3.40.50.1110">
    <property type="entry name" value="SGNH hydrolase"/>
    <property type="match status" value="1"/>
</dbReference>
<dbReference type="STRING" id="1293598.IV56_GL001400"/>